<evidence type="ECO:0000259" key="1">
    <source>
        <dbReference type="SMART" id="SM00859"/>
    </source>
</evidence>
<dbReference type="VEuPathDB" id="FungiDB:MUCCIDRAFT_72330"/>
<dbReference type="Gene3D" id="3.90.25.10">
    <property type="entry name" value="UDP-galactose 4-epimerase, domain 1"/>
    <property type="match status" value="1"/>
</dbReference>
<evidence type="ECO:0000313" key="3">
    <source>
        <dbReference type="Proteomes" id="UP000077051"/>
    </source>
</evidence>
<dbReference type="GO" id="GO:0051287">
    <property type="term" value="F:NAD binding"/>
    <property type="evidence" value="ECO:0007669"/>
    <property type="project" value="InterPro"/>
</dbReference>
<dbReference type="GO" id="GO:0016620">
    <property type="term" value="F:oxidoreductase activity, acting on the aldehyde or oxo group of donors, NAD or NADP as acceptor"/>
    <property type="evidence" value="ECO:0007669"/>
    <property type="project" value="InterPro"/>
</dbReference>
<dbReference type="EMBL" id="AMYB01000002">
    <property type="protein sequence ID" value="OAD06583.1"/>
    <property type="molecule type" value="Genomic_DNA"/>
</dbReference>
<gene>
    <name evidence="2" type="ORF">MUCCIDRAFT_72330</name>
</gene>
<dbReference type="InterPro" id="IPR008030">
    <property type="entry name" value="NmrA-like"/>
</dbReference>
<accession>A0A168NQ81</accession>
<comment type="caution">
    <text evidence="2">The sequence shown here is derived from an EMBL/GenBank/DDBJ whole genome shotgun (WGS) entry which is preliminary data.</text>
</comment>
<evidence type="ECO:0000313" key="2">
    <source>
        <dbReference type="EMBL" id="OAD06583.1"/>
    </source>
</evidence>
<dbReference type="GO" id="GO:1901607">
    <property type="term" value="P:alpha-amino acid biosynthetic process"/>
    <property type="evidence" value="ECO:0007669"/>
    <property type="project" value="UniProtKB-ARBA"/>
</dbReference>
<dbReference type="InterPro" id="IPR051604">
    <property type="entry name" value="Ergot_Alk_Oxidoreductase"/>
</dbReference>
<protein>
    <recommendedName>
        <fullName evidence="1">Semialdehyde dehydrogenase NAD-binding domain-containing protein</fullName>
    </recommendedName>
</protein>
<dbReference type="Pfam" id="PF05368">
    <property type="entry name" value="NmrA"/>
    <property type="match status" value="1"/>
</dbReference>
<dbReference type="Proteomes" id="UP000077051">
    <property type="component" value="Unassembled WGS sequence"/>
</dbReference>
<name>A0A168NQ81_MUCCL</name>
<dbReference type="PANTHER" id="PTHR43162:SF1">
    <property type="entry name" value="PRESTALK A DIFFERENTIATION PROTEIN A"/>
    <property type="match status" value="1"/>
</dbReference>
<dbReference type="InterPro" id="IPR000534">
    <property type="entry name" value="Semialdehyde_DH_NAD-bd"/>
</dbReference>
<dbReference type="OrthoDB" id="10254221at2759"/>
<proteinExistence type="predicted"/>
<dbReference type="AlphaFoldDB" id="A0A168NQ81"/>
<reference evidence="2 3" key="1">
    <citation type="submission" date="2015-06" db="EMBL/GenBank/DDBJ databases">
        <title>Expansion of signal transduction pathways in fungi by whole-genome duplication.</title>
        <authorList>
            <consortium name="DOE Joint Genome Institute"/>
            <person name="Corrochano L.M."/>
            <person name="Kuo A."/>
            <person name="Marcet-Houben M."/>
            <person name="Polaino S."/>
            <person name="Salamov A."/>
            <person name="Villalobos J.M."/>
            <person name="Alvarez M.I."/>
            <person name="Avalos J."/>
            <person name="Benito E.P."/>
            <person name="Benoit I."/>
            <person name="Burger G."/>
            <person name="Camino L.P."/>
            <person name="Canovas D."/>
            <person name="Cerda-Olmedo E."/>
            <person name="Cheng J.-F."/>
            <person name="Dominguez A."/>
            <person name="Elias M."/>
            <person name="Eslava A.P."/>
            <person name="Glaser F."/>
            <person name="Grimwood J."/>
            <person name="Gutierrez G."/>
            <person name="Heitman J."/>
            <person name="Henrissat B."/>
            <person name="Iturriaga E.A."/>
            <person name="Lang B.F."/>
            <person name="Lavin J.L."/>
            <person name="Lee S."/>
            <person name="Li W."/>
            <person name="Lindquist E."/>
            <person name="Lopez-Garcia S."/>
            <person name="Luque E.M."/>
            <person name="Marcos A.T."/>
            <person name="Martin J."/>
            <person name="Mccluskey K."/>
            <person name="Medina H.R."/>
            <person name="Miralles-Duran A."/>
            <person name="Miyazaki A."/>
            <person name="Munoz-Torres E."/>
            <person name="Oguiza J.A."/>
            <person name="Ohm R."/>
            <person name="Olmedo M."/>
            <person name="Orejas M."/>
            <person name="Ortiz-Castellanos L."/>
            <person name="Pisabarro A.G."/>
            <person name="Rodriguez-Romero J."/>
            <person name="Ruiz-Herrera J."/>
            <person name="Ruiz-Vazquez R."/>
            <person name="Sanz C."/>
            <person name="Schackwitz W."/>
            <person name="Schmutz J."/>
            <person name="Shahriari M."/>
            <person name="Shelest E."/>
            <person name="Silva-Franco F."/>
            <person name="Soanes D."/>
            <person name="Syed K."/>
            <person name="Tagua V.G."/>
            <person name="Talbot N.J."/>
            <person name="Thon M."/>
            <person name="De Vries R.P."/>
            <person name="Wiebenga A."/>
            <person name="Yadav J.S."/>
            <person name="Braun E.L."/>
            <person name="Baker S."/>
            <person name="Garre V."/>
            <person name="Horwitz B."/>
            <person name="Torres-Martinez S."/>
            <person name="Idnurm A."/>
            <person name="Herrera-Estrella A."/>
            <person name="Gabaldon T."/>
            <person name="Grigoriev I.V."/>
        </authorList>
    </citation>
    <scope>NUCLEOTIDE SEQUENCE [LARGE SCALE GENOMIC DNA]</scope>
    <source>
        <strain evidence="2 3">CBS 277.49</strain>
    </source>
</reference>
<dbReference type="SMART" id="SM00859">
    <property type="entry name" value="Semialdhyde_dh"/>
    <property type="match status" value="1"/>
</dbReference>
<keyword evidence="3" id="KW-1185">Reference proteome</keyword>
<dbReference type="PANTHER" id="PTHR43162">
    <property type="match status" value="1"/>
</dbReference>
<organism evidence="2 3">
    <name type="scientific">Mucor lusitanicus CBS 277.49</name>
    <dbReference type="NCBI Taxonomy" id="747725"/>
    <lineage>
        <taxon>Eukaryota</taxon>
        <taxon>Fungi</taxon>
        <taxon>Fungi incertae sedis</taxon>
        <taxon>Mucoromycota</taxon>
        <taxon>Mucoromycotina</taxon>
        <taxon>Mucoromycetes</taxon>
        <taxon>Mucorales</taxon>
        <taxon>Mucorineae</taxon>
        <taxon>Mucoraceae</taxon>
        <taxon>Mucor</taxon>
    </lineage>
</organism>
<dbReference type="Gene3D" id="3.40.50.720">
    <property type="entry name" value="NAD(P)-binding Rossmann-like Domain"/>
    <property type="match status" value="1"/>
</dbReference>
<dbReference type="InterPro" id="IPR036291">
    <property type="entry name" value="NAD(P)-bd_dom_sf"/>
</dbReference>
<dbReference type="SUPFAM" id="SSF51735">
    <property type="entry name" value="NAD(P)-binding Rossmann-fold domains"/>
    <property type="match status" value="1"/>
</dbReference>
<feature type="domain" description="Semialdehyde dehydrogenase NAD-binding" evidence="1">
    <location>
        <begin position="9"/>
        <end position="135"/>
    </location>
</feature>
<sequence length="297" mass="32248">MSPITTNERVFVVGSTGNVGSATVKELLKHQVPVTVFSRNAAKVSTVFPDAGDLLKVVEGDFSDLSPIKTGIQGHTRLFLLAQGLEATVDIKKTIATYAYEAGVKQIVDLSTSAVNLGWRASTIGSVHYYAEKAIFDIPNRGHFVALRPNWFASNIIRDQRPLTTKAFISTEPIDFQKGYISPNDIGAVAATILREDVAKHGDAVYNLTGDVVTSGQVAESLSRVTGTEVKYQQISATEQYNKLIATGWIPHLLALDLSDHAGLESNVSITPIIEILLGRKPETVEEYLALNKARIQ</sequence>
<dbReference type="STRING" id="747725.A0A168NQ81"/>